<dbReference type="Pfam" id="PF14815">
    <property type="entry name" value="NUDIX_4"/>
    <property type="match status" value="1"/>
</dbReference>
<keyword evidence="10" id="KW-0408">Iron</keyword>
<dbReference type="Pfam" id="PF00633">
    <property type="entry name" value="HHH"/>
    <property type="match status" value="1"/>
</dbReference>
<evidence type="ECO:0000256" key="11">
    <source>
        <dbReference type="ARBA" id="ARBA00023014"/>
    </source>
</evidence>
<keyword evidence="7" id="KW-0479">Metal-binding</keyword>
<dbReference type="InterPro" id="IPR029119">
    <property type="entry name" value="MutY_C"/>
</dbReference>
<evidence type="ECO:0000256" key="12">
    <source>
        <dbReference type="ARBA" id="ARBA00023204"/>
    </source>
</evidence>
<dbReference type="GO" id="GO:0035485">
    <property type="term" value="F:adenine/guanine mispair binding"/>
    <property type="evidence" value="ECO:0007669"/>
    <property type="project" value="TreeGrafter"/>
</dbReference>
<dbReference type="InterPro" id="IPR011257">
    <property type="entry name" value="DNA_glycosylase"/>
</dbReference>
<evidence type="ECO:0000256" key="8">
    <source>
        <dbReference type="ARBA" id="ARBA00022763"/>
    </source>
</evidence>
<keyword evidence="11" id="KW-0411">Iron-sulfur</keyword>
<keyword evidence="9" id="KW-0378">Hydrolase</keyword>
<proteinExistence type="inferred from homology"/>
<dbReference type="InterPro" id="IPR003265">
    <property type="entry name" value="HhH-GPD_domain"/>
</dbReference>
<dbReference type="GO" id="GO:0032357">
    <property type="term" value="F:oxidized purine DNA binding"/>
    <property type="evidence" value="ECO:0007669"/>
    <property type="project" value="TreeGrafter"/>
</dbReference>
<evidence type="ECO:0000256" key="4">
    <source>
        <dbReference type="ARBA" id="ARBA00012045"/>
    </source>
</evidence>
<evidence type="ECO:0000256" key="1">
    <source>
        <dbReference type="ARBA" id="ARBA00000843"/>
    </source>
</evidence>
<dbReference type="InterPro" id="IPR000445">
    <property type="entry name" value="HhH_motif"/>
</dbReference>
<dbReference type="SMART" id="SM00525">
    <property type="entry name" value="FES"/>
    <property type="match status" value="2"/>
</dbReference>
<evidence type="ECO:0000256" key="10">
    <source>
        <dbReference type="ARBA" id="ARBA00023004"/>
    </source>
</evidence>
<keyword evidence="8" id="KW-0227">DNA damage</keyword>
<dbReference type="SMART" id="SM00478">
    <property type="entry name" value="ENDO3c"/>
    <property type="match status" value="1"/>
</dbReference>
<dbReference type="Gene3D" id="3.90.79.10">
    <property type="entry name" value="Nucleoside Triphosphate Pyrophosphohydrolase"/>
    <property type="match status" value="1"/>
</dbReference>
<dbReference type="GO" id="GO:0046872">
    <property type="term" value="F:metal ion binding"/>
    <property type="evidence" value="ECO:0007669"/>
    <property type="project" value="UniProtKB-KW"/>
</dbReference>
<evidence type="ECO:0000256" key="6">
    <source>
        <dbReference type="ARBA" id="ARBA00022485"/>
    </source>
</evidence>
<organism evidence="15">
    <name type="scientific">Trypanosoma vivax (strain Y486)</name>
    <dbReference type="NCBI Taxonomy" id="1055687"/>
    <lineage>
        <taxon>Eukaryota</taxon>
        <taxon>Discoba</taxon>
        <taxon>Euglenozoa</taxon>
        <taxon>Kinetoplastea</taxon>
        <taxon>Metakinetoplastina</taxon>
        <taxon>Trypanosomatida</taxon>
        <taxon>Trypanosomatidae</taxon>
        <taxon>Trypanosoma</taxon>
        <taxon>Duttonella</taxon>
    </lineage>
</organism>
<evidence type="ECO:0000256" key="2">
    <source>
        <dbReference type="ARBA" id="ARBA00001966"/>
    </source>
</evidence>
<dbReference type="GO" id="GO:0051539">
    <property type="term" value="F:4 iron, 4 sulfur cluster binding"/>
    <property type="evidence" value="ECO:0007669"/>
    <property type="project" value="UniProtKB-KW"/>
</dbReference>
<dbReference type="VEuPathDB" id="TriTrypDB:TvY486_1112450"/>
<protein>
    <recommendedName>
        <fullName evidence="5">Adenine DNA glycosylase</fullName>
        <ecNumber evidence="4">3.2.2.31</ecNumber>
    </recommendedName>
</protein>
<dbReference type="InterPro" id="IPR015797">
    <property type="entry name" value="NUDIX_hydrolase-like_dom_sf"/>
</dbReference>
<feature type="domain" description="HhH-GPD" evidence="14">
    <location>
        <begin position="78"/>
        <end position="233"/>
    </location>
</feature>
<evidence type="ECO:0000259" key="14">
    <source>
        <dbReference type="SMART" id="SM00478"/>
    </source>
</evidence>
<gene>
    <name evidence="15" type="ORF">TVY486_1112450</name>
</gene>
<dbReference type="InterPro" id="IPR023170">
    <property type="entry name" value="HhH_base_excis_C"/>
</dbReference>
<dbReference type="EMBL" id="HE573027">
    <property type="protein sequence ID" value="CCC53761.1"/>
    <property type="molecule type" value="Genomic_DNA"/>
</dbReference>
<name>G0UD51_TRYVY</name>
<comment type="catalytic activity">
    <reaction evidence="1">
        <text>Hydrolyzes free adenine bases from 7,8-dihydro-8-oxoguanine:adenine mismatched double-stranded DNA, leaving an apurinic site.</text>
        <dbReference type="EC" id="3.2.2.31"/>
    </reaction>
</comment>
<keyword evidence="6" id="KW-0004">4Fe-4S</keyword>
<dbReference type="GO" id="GO:0006284">
    <property type="term" value="P:base-excision repair"/>
    <property type="evidence" value="ECO:0007669"/>
    <property type="project" value="InterPro"/>
</dbReference>
<dbReference type="Gene3D" id="1.10.340.30">
    <property type="entry name" value="Hypothetical protein, domain 2"/>
    <property type="match status" value="1"/>
</dbReference>
<evidence type="ECO:0000256" key="13">
    <source>
        <dbReference type="ARBA" id="ARBA00023295"/>
    </source>
</evidence>
<keyword evidence="13" id="KW-0326">Glycosidase</keyword>
<evidence type="ECO:0000256" key="7">
    <source>
        <dbReference type="ARBA" id="ARBA00022723"/>
    </source>
</evidence>
<dbReference type="InterPro" id="IPR003651">
    <property type="entry name" value="Endonuclease3_FeS-loop_motif"/>
</dbReference>
<dbReference type="PANTHER" id="PTHR42944">
    <property type="entry name" value="ADENINE DNA GLYCOSYLASE"/>
    <property type="match status" value="1"/>
</dbReference>
<dbReference type="EC" id="3.2.2.31" evidence="4"/>
<dbReference type="AlphaFoldDB" id="G0UD51"/>
<dbReference type="SUPFAM" id="SSF48150">
    <property type="entry name" value="DNA-glycosylase"/>
    <property type="match status" value="2"/>
</dbReference>
<dbReference type="GO" id="GO:0000701">
    <property type="term" value="F:purine-specific mismatch base pair DNA N-glycosylase activity"/>
    <property type="evidence" value="ECO:0007669"/>
    <property type="project" value="UniProtKB-EC"/>
</dbReference>
<comment type="cofactor">
    <cofactor evidence="2">
        <name>[4Fe-4S] cluster</name>
        <dbReference type="ChEBI" id="CHEBI:49883"/>
    </cofactor>
</comment>
<dbReference type="Pfam" id="PF00730">
    <property type="entry name" value="HhH-GPD"/>
    <property type="match status" value="1"/>
</dbReference>
<dbReference type="Gene3D" id="1.10.1670.10">
    <property type="entry name" value="Helix-hairpin-Helix base-excision DNA repair enzymes (C-terminal)"/>
    <property type="match status" value="2"/>
</dbReference>
<keyword evidence="12" id="KW-0234">DNA repair</keyword>
<dbReference type="GO" id="GO:0005634">
    <property type="term" value="C:nucleus"/>
    <property type="evidence" value="ECO:0007669"/>
    <property type="project" value="TreeGrafter"/>
</dbReference>
<evidence type="ECO:0000256" key="5">
    <source>
        <dbReference type="ARBA" id="ARBA00022023"/>
    </source>
</evidence>
<dbReference type="CDD" id="cd00056">
    <property type="entry name" value="ENDO3c"/>
    <property type="match status" value="1"/>
</dbReference>
<dbReference type="PANTHER" id="PTHR42944:SF1">
    <property type="entry name" value="ADENINE DNA GLYCOSYLASE"/>
    <property type="match status" value="1"/>
</dbReference>
<dbReference type="GO" id="GO:0006298">
    <property type="term" value="P:mismatch repair"/>
    <property type="evidence" value="ECO:0007669"/>
    <property type="project" value="TreeGrafter"/>
</dbReference>
<dbReference type="SUPFAM" id="SSF55811">
    <property type="entry name" value="Nudix"/>
    <property type="match status" value="1"/>
</dbReference>
<dbReference type="GO" id="GO:0034039">
    <property type="term" value="F:8-oxo-7,8-dihydroguanine DNA N-glycosylase activity"/>
    <property type="evidence" value="ECO:0007669"/>
    <property type="project" value="TreeGrafter"/>
</dbReference>
<sequence length="617" mass="68235">MGSPLFSSSGEIQGDILFRMRNSYVEIQHATIEWFRKNQRRDLPWRQSTVSSESLLPTNSVSASCVPNPYHIWVSEVMSQQTQMDTVIAYFKKWVSLFPTIATLAEASEDSVKSAWSGMGYYRRALFLRKGAQYVVENFAGKLPNTAAQLQKIPGIGAYTAAAIASICFGESVAAVDGNLVRVLCRLRCEREFDPKLPKNIKTAFLWGQEIVAAGPCESVGEFNQGLMEIGARICKPAGQPLCGECPLQHFCGAYSAKLRGELAAIEGIIPLRAKSVKKKQERVLSVVHEFRPSCEPNHTLPRRFLVIQRPDNGLLGGMLEFPSLTYISSCEREFDPKLPKNIKTAFLWGQEIVAAGPCESVGEFNQGLMEIGARICKPAGQPLCGECPLQHFCGAYSAKLRGELAAIEGIIPLRAKSVKKKQERVLSVVHEFRPSCEPNHTLPRRFLVIQRPDNGLLGGMLEFPSLTYISSSSHSLNSTEEDESLRRLCKRLGADHGNLVLIGHVRHIFTHIDMEVRAYHAVWKCSSADNSNGKAGVRTVRSCVNDVERLVSTSLATELNIAASRIFIKSEEEIRASAASRLLLKILSNVTSDCVDNATVNHENDQMHLFNSLSLS</sequence>
<reference evidence="15" key="1">
    <citation type="journal article" date="2012" name="Proc. Natl. Acad. Sci. U.S.A.">
        <title>Antigenic diversity is generated by distinct evolutionary mechanisms in African trypanosome species.</title>
        <authorList>
            <person name="Jackson A.P."/>
            <person name="Berry A."/>
            <person name="Aslett M."/>
            <person name="Allison H.C."/>
            <person name="Burton P."/>
            <person name="Vavrova-Anderson J."/>
            <person name="Brown R."/>
            <person name="Browne H."/>
            <person name="Corton N."/>
            <person name="Hauser H."/>
            <person name="Gamble J."/>
            <person name="Gilderthorp R."/>
            <person name="Marcello L."/>
            <person name="McQuillan J."/>
            <person name="Otto T.D."/>
            <person name="Quail M.A."/>
            <person name="Sanders M.J."/>
            <person name="van Tonder A."/>
            <person name="Ginger M.L."/>
            <person name="Field M.C."/>
            <person name="Barry J.D."/>
            <person name="Hertz-Fowler C."/>
            <person name="Berriman M."/>
        </authorList>
    </citation>
    <scope>NUCLEOTIDE SEQUENCE</scope>
    <source>
        <strain evidence="15">Y486</strain>
    </source>
</reference>
<evidence type="ECO:0000256" key="9">
    <source>
        <dbReference type="ARBA" id="ARBA00022801"/>
    </source>
</evidence>
<evidence type="ECO:0000313" key="15">
    <source>
        <dbReference type="EMBL" id="CCC53761.1"/>
    </source>
</evidence>
<dbReference type="InterPro" id="IPR044298">
    <property type="entry name" value="MIG/MutY"/>
</dbReference>
<accession>G0UD51</accession>
<dbReference type="FunFam" id="1.10.340.30:FF:000002">
    <property type="entry name" value="Adenine DNA glycosylase"/>
    <property type="match status" value="1"/>
</dbReference>
<evidence type="ECO:0000256" key="3">
    <source>
        <dbReference type="ARBA" id="ARBA00008343"/>
    </source>
</evidence>
<comment type="similarity">
    <text evidence="3">Belongs to the Nth/MutY family.</text>
</comment>